<evidence type="ECO:0000313" key="2">
    <source>
        <dbReference type="EMBL" id="ABU23983.1"/>
    </source>
</evidence>
<keyword evidence="1" id="KW-1133">Transmembrane helix</keyword>
<dbReference type="HOGENOM" id="CLU_3010649_0_0_3"/>
<feature type="transmembrane region" description="Helical" evidence="1">
    <location>
        <begin position="26"/>
        <end position="46"/>
    </location>
</feature>
<reference evidence="2 3" key="1">
    <citation type="journal article" date="2007" name="PLoS Genet.">
        <title>Patterns and implications of gene gain and loss in the evolution of Prochlorococcus.</title>
        <authorList>
            <person name="Kettler G.C."/>
            <person name="Martiny A.C."/>
            <person name="Huang K."/>
            <person name="Zucker J."/>
            <person name="Coleman M.L."/>
            <person name="Rodrigue S."/>
            <person name="Chen F."/>
            <person name="Lapidus A."/>
            <person name="Ferriera S."/>
            <person name="Johnson J."/>
            <person name="Steglich C."/>
            <person name="Church G.M."/>
            <person name="Richardson P."/>
            <person name="Chisholm S.W."/>
        </authorList>
    </citation>
    <scope>NUCLEOTIDE SEQUENCE [LARGE SCALE GENOMIC DNA]</scope>
    <source>
        <strain evidence="2 3">NATL2A</strain>
    </source>
</reference>
<keyword evidence="1" id="KW-0812">Transmembrane</keyword>
<name>A7MDP5_PROMT</name>
<dbReference type="OrthoDB" id="9876281at2"/>
<dbReference type="AlphaFoldDB" id="A7MDP5"/>
<evidence type="ECO:0000256" key="1">
    <source>
        <dbReference type="SAM" id="Phobius"/>
    </source>
</evidence>
<dbReference type="RefSeq" id="WP_011295131.1">
    <property type="nucleotide sequence ID" value="NC_007335.2"/>
</dbReference>
<dbReference type="Proteomes" id="UP000002535">
    <property type="component" value="Chromosome"/>
</dbReference>
<proteinExistence type="predicted"/>
<dbReference type="KEGG" id="pmn:PMN2A_2054"/>
<organism evidence="2 3">
    <name type="scientific">Prochlorococcus marinus (strain NATL2A)</name>
    <dbReference type="NCBI Taxonomy" id="59920"/>
    <lineage>
        <taxon>Bacteria</taxon>
        <taxon>Bacillati</taxon>
        <taxon>Cyanobacteriota</taxon>
        <taxon>Cyanophyceae</taxon>
        <taxon>Synechococcales</taxon>
        <taxon>Prochlorococcaceae</taxon>
        <taxon>Prochlorococcus</taxon>
    </lineage>
</organism>
<evidence type="ECO:0000313" key="3">
    <source>
        <dbReference type="Proteomes" id="UP000002535"/>
    </source>
</evidence>
<keyword evidence="3" id="KW-1185">Reference proteome</keyword>
<accession>A7MDP5</accession>
<sequence>MADQHKLKMQITPLALAFSEWGIGRFPLDLIVFLSVVLIFALPAGINRKKIFVEGDAFTTRLRN</sequence>
<dbReference type="EMBL" id="CP000095">
    <property type="protein sequence ID" value="ABU23983.1"/>
    <property type="molecule type" value="Genomic_DNA"/>
</dbReference>
<gene>
    <name evidence="2" type="ordered locus">PMN2A_2054</name>
</gene>
<protein>
    <submittedName>
        <fullName evidence="2">Uncharacterized protein</fullName>
    </submittedName>
</protein>
<keyword evidence="1" id="KW-0472">Membrane</keyword>